<gene>
    <name evidence="6" type="ORF">IPN02_12695</name>
</gene>
<comment type="caution">
    <text evidence="6">The sequence shown here is derived from an EMBL/GenBank/DDBJ whole genome shotgun (WGS) entry which is preliminary data.</text>
</comment>
<feature type="domain" description="PNPLA" evidence="5">
    <location>
        <begin position="1"/>
        <end position="168"/>
    </location>
</feature>
<evidence type="ECO:0000256" key="4">
    <source>
        <dbReference type="PROSITE-ProRule" id="PRU01161"/>
    </source>
</evidence>
<name>A0A936NEZ2_9ACTN</name>
<organism evidence="6 7">
    <name type="scientific">Candidatus Neomicrothrix subdominans</name>
    <dbReference type="NCBI Taxonomy" id="2954438"/>
    <lineage>
        <taxon>Bacteria</taxon>
        <taxon>Bacillati</taxon>
        <taxon>Actinomycetota</taxon>
        <taxon>Acidimicrobiia</taxon>
        <taxon>Acidimicrobiales</taxon>
        <taxon>Microthrixaceae</taxon>
        <taxon>Candidatus Neomicrothrix</taxon>
    </lineage>
</organism>
<sequence length="295" mass="30962">MGGGASLGAAQVGMLQALSEFGVKPDLIVGTSVGALNGAFLASDLAGGANRLSHIWPTITKEQIFPGSPWQSIRSLRIDKTHLYSNDGLAEFIDAHLPADDLEDLEVPFAAMATDVDTGAAVALTSGPAKSALLASAAMPGFLPGVEHEGRLLYDGGLVAKLPIGQALSMGAATLVLLDCTFPGQPAPRPTNLWQVMEWSISLTQNSQAGAALSFVPADVPVIYLPGPPRADFSHLELDHTSELISGAYEPSRRYLKMAVDDPDLMYRHQLPTEVIGMPEETEGEGSDSSEDATG</sequence>
<dbReference type="EMBL" id="JADJZA010000007">
    <property type="protein sequence ID" value="MBK9297664.1"/>
    <property type="molecule type" value="Genomic_DNA"/>
</dbReference>
<dbReference type="SUPFAM" id="SSF52151">
    <property type="entry name" value="FabD/lysophospholipase-like"/>
    <property type="match status" value="1"/>
</dbReference>
<feature type="short sequence motif" description="DGA/G" evidence="4">
    <location>
        <begin position="155"/>
        <end position="157"/>
    </location>
</feature>
<evidence type="ECO:0000313" key="7">
    <source>
        <dbReference type="Proteomes" id="UP000727993"/>
    </source>
</evidence>
<keyword evidence="3 4" id="KW-0443">Lipid metabolism</keyword>
<feature type="short sequence motif" description="GXSXG" evidence="4">
    <location>
        <begin position="30"/>
        <end position="34"/>
    </location>
</feature>
<dbReference type="AlphaFoldDB" id="A0A936NEZ2"/>
<dbReference type="InterPro" id="IPR016035">
    <property type="entry name" value="Acyl_Trfase/lysoPLipase"/>
</dbReference>
<dbReference type="GO" id="GO:0016787">
    <property type="term" value="F:hydrolase activity"/>
    <property type="evidence" value="ECO:0007669"/>
    <property type="project" value="UniProtKB-UniRule"/>
</dbReference>
<evidence type="ECO:0000256" key="2">
    <source>
        <dbReference type="ARBA" id="ARBA00022963"/>
    </source>
</evidence>
<protein>
    <submittedName>
        <fullName evidence="6">Patatin-like phospholipase family protein</fullName>
    </submittedName>
</protein>
<dbReference type="InterPro" id="IPR050301">
    <property type="entry name" value="NTE"/>
</dbReference>
<reference evidence="6 7" key="1">
    <citation type="submission" date="2020-10" db="EMBL/GenBank/DDBJ databases">
        <title>Connecting structure to function with the recovery of over 1000 high-quality activated sludge metagenome-assembled genomes encoding full-length rRNA genes using long-read sequencing.</title>
        <authorList>
            <person name="Singleton C.M."/>
            <person name="Petriglieri F."/>
            <person name="Kristensen J.M."/>
            <person name="Kirkegaard R.H."/>
            <person name="Michaelsen T.Y."/>
            <person name="Andersen M.H."/>
            <person name="Karst S.M."/>
            <person name="Dueholm M.S."/>
            <person name="Nielsen P.H."/>
            <person name="Albertsen M."/>
        </authorList>
    </citation>
    <scope>NUCLEOTIDE SEQUENCE [LARGE SCALE GENOMIC DNA]</scope>
    <source>
        <strain evidence="6">Lyne_18-Q3-R50-59_MAXAC.006</strain>
    </source>
</reference>
<dbReference type="PANTHER" id="PTHR14226:SF29">
    <property type="entry name" value="NEUROPATHY TARGET ESTERASE SWS"/>
    <property type="match status" value="1"/>
</dbReference>
<dbReference type="PROSITE" id="PS51635">
    <property type="entry name" value="PNPLA"/>
    <property type="match status" value="1"/>
</dbReference>
<dbReference type="Pfam" id="PF01734">
    <property type="entry name" value="Patatin"/>
    <property type="match status" value="1"/>
</dbReference>
<dbReference type="GO" id="GO:0016042">
    <property type="term" value="P:lipid catabolic process"/>
    <property type="evidence" value="ECO:0007669"/>
    <property type="project" value="UniProtKB-UniRule"/>
</dbReference>
<feature type="active site" description="Proton acceptor" evidence="4">
    <location>
        <position position="155"/>
    </location>
</feature>
<dbReference type="InterPro" id="IPR002641">
    <property type="entry name" value="PNPLA_dom"/>
</dbReference>
<dbReference type="Gene3D" id="3.40.1090.10">
    <property type="entry name" value="Cytosolic phospholipase A2 catalytic domain"/>
    <property type="match status" value="1"/>
</dbReference>
<evidence type="ECO:0000313" key="6">
    <source>
        <dbReference type="EMBL" id="MBK9297664.1"/>
    </source>
</evidence>
<keyword evidence="1 4" id="KW-0378">Hydrolase</keyword>
<dbReference type="Proteomes" id="UP000727993">
    <property type="component" value="Unassembled WGS sequence"/>
</dbReference>
<evidence type="ECO:0000259" key="5">
    <source>
        <dbReference type="PROSITE" id="PS51635"/>
    </source>
</evidence>
<comment type="caution">
    <text evidence="4">Lacks conserved residue(s) required for the propagation of feature annotation.</text>
</comment>
<evidence type="ECO:0000256" key="3">
    <source>
        <dbReference type="ARBA" id="ARBA00023098"/>
    </source>
</evidence>
<feature type="active site" description="Nucleophile" evidence="4">
    <location>
        <position position="32"/>
    </location>
</feature>
<evidence type="ECO:0000256" key="1">
    <source>
        <dbReference type="ARBA" id="ARBA00022801"/>
    </source>
</evidence>
<accession>A0A936NEZ2</accession>
<keyword evidence="2 4" id="KW-0442">Lipid degradation</keyword>
<proteinExistence type="predicted"/>
<dbReference type="PANTHER" id="PTHR14226">
    <property type="entry name" value="NEUROPATHY TARGET ESTERASE/SWISS CHEESE D.MELANOGASTER"/>
    <property type="match status" value="1"/>
</dbReference>